<evidence type="ECO:0000313" key="6">
    <source>
        <dbReference type="Proteomes" id="UP000235371"/>
    </source>
</evidence>
<dbReference type="Gene3D" id="3.40.50.1950">
    <property type="entry name" value="Flavin prenyltransferase-like"/>
    <property type="match status" value="1"/>
</dbReference>
<reference evidence="5 6" key="1">
    <citation type="submission" date="2016-04" db="EMBL/GenBank/DDBJ databases">
        <title>A degradative enzymes factory behind the ericoid mycorrhizal symbiosis.</title>
        <authorList>
            <consortium name="DOE Joint Genome Institute"/>
            <person name="Martino E."/>
            <person name="Morin E."/>
            <person name="Grelet G."/>
            <person name="Kuo A."/>
            <person name="Kohler A."/>
            <person name="Daghino S."/>
            <person name="Barry K."/>
            <person name="Choi C."/>
            <person name="Cichocki N."/>
            <person name="Clum A."/>
            <person name="Copeland A."/>
            <person name="Hainaut M."/>
            <person name="Haridas S."/>
            <person name="Labutti K."/>
            <person name="Lindquist E."/>
            <person name="Lipzen A."/>
            <person name="Khouja H.-R."/>
            <person name="Murat C."/>
            <person name="Ohm R."/>
            <person name="Olson A."/>
            <person name="Spatafora J."/>
            <person name="Veneault-Fourrey C."/>
            <person name="Henrissat B."/>
            <person name="Grigoriev I."/>
            <person name="Martin F."/>
            <person name="Perotto S."/>
        </authorList>
    </citation>
    <scope>NUCLEOTIDE SEQUENCE [LARGE SCALE GENOMIC DNA]</scope>
    <source>
        <strain evidence="5 6">E</strain>
    </source>
</reference>
<dbReference type="GeneID" id="36583308"/>
<dbReference type="InParanoid" id="A0A2J6T1Q7"/>
<dbReference type="GO" id="GO:0071513">
    <property type="term" value="C:phosphopantothenoylcysteine decarboxylase complex"/>
    <property type="evidence" value="ECO:0007669"/>
    <property type="project" value="TreeGrafter"/>
</dbReference>
<dbReference type="GO" id="GO:0010181">
    <property type="term" value="F:FMN binding"/>
    <property type="evidence" value="ECO:0007669"/>
    <property type="project" value="TreeGrafter"/>
</dbReference>
<proteinExistence type="inferred from homology"/>
<dbReference type="PANTHER" id="PTHR14359:SF6">
    <property type="entry name" value="PHOSPHOPANTOTHENOYLCYSTEINE DECARBOXYLASE"/>
    <property type="match status" value="1"/>
</dbReference>
<dbReference type="Pfam" id="PF02441">
    <property type="entry name" value="Flavoprotein"/>
    <property type="match status" value="1"/>
</dbReference>
<dbReference type="GO" id="GO:0015937">
    <property type="term" value="P:coenzyme A biosynthetic process"/>
    <property type="evidence" value="ECO:0007669"/>
    <property type="project" value="UniProtKB-KW"/>
</dbReference>
<dbReference type="AlphaFoldDB" id="A0A2J6T1Q7"/>
<dbReference type="RefSeq" id="XP_024733872.1">
    <property type="nucleotide sequence ID" value="XM_024875228.1"/>
</dbReference>
<comment type="similarity">
    <text evidence="2">Belongs to the HFCD (homooligomeric flavin containing Cys decarboxylase) superfamily.</text>
</comment>
<dbReference type="InterPro" id="IPR036551">
    <property type="entry name" value="Flavin_trans-like"/>
</dbReference>
<dbReference type="EMBL" id="KZ613847">
    <property type="protein sequence ID" value="PMD56968.1"/>
    <property type="molecule type" value="Genomic_DNA"/>
</dbReference>
<sequence length="588" mass="66643">MLQMIHPEHDVHRTEISGDPPLFVASEHSNDGRHHLLLAASGSVATIKIPNILHALSHHPNLSIRLVLTQSASTFLAGQSAEQPHIEILRRIKNVDGVYLDEEEWHHPWKRGNGILHIELRRWAHMLVIAPLSANTLAKITGGFSDNLLTSVVRAWDPTGQLEESSQEPGLPRLKKRIIVAPAMNTAMWRHPITKSQIKVLEEDWGVREESMDSHEEENDGWFEVLRPQEKELACGDVGDGAMKDWKEIVEVIEKRFEPLLSRVFASRRVYFPTRFQELHPSLGIGIVSQHQAILAIIDRPHPLQSFTAKAVAAKMARQTIKPHRQEREVNQTRRGKSARISGAQEVNSANVKRTVSAAGIFKKKPKVNLREKKHHRRREVREPTPEPELLDYFRDGIEITRDALNANAKANFDDVHAGFSERLEVSKSTSGSFFQELAEAAATLSAPLLNEKIETTISRDGKRKTEVVEIGKRVSTFKKFVEKEEVKLKESWKHWEDLQNEYIELGVEVFGPEVFGAAATGLKVRQKGFQREMELLDLEHSSRVGEFDEEIEDTGPKILQKMKASEKELDVAAKKEQARLLQALIQD</sequence>
<protein>
    <submittedName>
        <fullName evidence="5">Flavo protein</fullName>
    </submittedName>
</protein>
<accession>A0A2J6T1Q7</accession>
<feature type="region of interest" description="Disordered" evidence="3">
    <location>
        <begin position="325"/>
        <end position="347"/>
    </location>
</feature>
<organism evidence="5 6">
    <name type="scientific">Hyaloscypha bicolor E</name>
    <dbReference type="NCBI Taxonomy" id="1095630"/>
    <lineage>
        <taxon>Eukaryota</taxon>
        <taxon>Fungi</taxon>
        <taxon>Dikarya</taxon>
        <taxon>Ascomycota</taxon>
        <taxon>Pezizomycotina</taxon>
        <taxon>Leotiomycetes</taxon>
        <taxon>Helotiales</taxon>
        <taxon>Hyaloscyphaceae</taxon>
        <taxon>Hyaloscypha</taxon>
        <taxon>Hyaloscypha bicolor</taxon>
    </lineage>
</organism>
<evidence type="ECO:0000256" key="3">
    <source>
        <dbReference type="SAM" id="MobiDB-lite"/>
    </source>
</evidence>
<keyword evidence="6" id="KW-1185">Reference proteome</keyword>
<evidence type="ECO:0000259" key="4">
    <source>
        <dbReference type="Pfam" id="PF02441"/>
    </source>
</evidence>
<dbReference type="OrthoDB" id="1532798at2759"/>
<evidence type="ECO:0000256" key="1">
    <source>
        <dbReference type="ARBA" id="ARBA00022993"/>
    </source>
</evidence>
<dbReference type="STRING" id="1095630.A0A2J6T1Q7"/>
<dbReference type="PANTHER" id="PTHR14359">
    <property type="entry name" value="HOMO-OLIGOMERIC FLAVIN CONTAINING CYS DECARBOXYLASE FAMILY"/>
    <property type="match status" value="1"/>
</dbReference>
<evidence type="ECO:0000313" key="5">
    <source>
        <dbReference type="EMBL" id="PMD56968.1"/>
    </source>
</evidence>
<dbReference type="Proteomes" id="UP000235371">
    <property type="component" value="Unassembled WGS sequence"/>
</dbReference>
<gene>
    <name evidence="5" type="ORF">K444DRAFT_534675</name>
</gene>
<name>A0A2J6T1Q7_9HELO</name>
<feature type="domain" description="Flavoprotein" evidence="4">
    <location>
        <begin position="35"/>
        <end position="255"/>
    </location>
</feature>
<evidence type="ECO:0000256" key="2">
    <source>
        <dbReference type="ARBA" id="ARBA00038350"/>
    </source>
</evidence>
<dbReference type="InterPro" id="IPR003382">
    <property type="entry name" value="Flavoprotein"/>
</dbReference>
<keyword evidence="1" id="KW-0173">Coenzyme A biosynthesis</keyword>
<dbReference type="SUPFAM" id="SSF52507">
    <property type="entry name" value="Homo-oligomeric flavin-containing Cys decarboxylases, HFCD"/>
    <property type="match status" value="1"/>
</dbReference>
<dbReference type="GO" id="GO:0004633">
    <property type="term" value="F:phosphopantothenoylcysteine decarboxylase activity"/>
    <property type="evidence" value="ECO:0007669"/>
    <property type="project" value="TreeGrafter"/>
</dbReference>